<evidence type="ECO:0000313" key="4">
    <source>
        <dbReference type="RefSeq" id="XP_010245702.1"/>
    </source>
</evidence>
<dbReference type="FunFam" id="1.25.40.10:FF:000366">
    <property type="entry name" value="Pentatricopeptide (PPR) repeat-containing protein"/>
    <property type="match status" value="1"/>
</dbReference>
<dbReference type="InterPro" id="IPR046848">
    <property type="entry name" value="E_motif"/>
</dbReference>
<dbReference type="NCBIfam" id="TIGR00756">
    <property type="entry name" value="PPR"/>
    <property type="match status" value="6"/>
</dbReference>
<sequence length="627" mass="70741">MEQNLISLLQSSVRLKELKQIHALIFKKYISFTPFFIKRLLHLSIVDYARLVFNQVPQPDQYLYCSFISAYSKLSLYAEAKKMFFLMHHDLARISCFAFSPALSSCASLMATSEGKQIHSLVINYGFGSNVFIQTTLIDFYAKTGDLGSAKQVFDEISVKDPASYNCLISGYSKSGEVLVARNLFDKMTERTIVSWNSMISCYAHNGHYTQALEIFERMQAVKCQPSEITLVTILSICAKLGDLEMGLRVRKLIENNKLCRNMIVSTALLEMYVKCGAVNDARREFDQMAQRDIVAWSAMIAGYAQNGRSNEALELFELMKSENVKPNDVTLVSVLSACAQLGSVEHGERIGKYIESRGFASNVYVGSALLDMYAKCGNIRKALQVFDQMTHKDIVSWNSMIGGLAANGLAEDAISLYMKMKEAEVKPNDITFTGLLTACTHAGLVELGLEFFKSMKSDHNIIPKVEHCACIVDLFCRSGRLEEAYKFICNMEMEPNVVIWGTLLSASRTYLNVELAERSVEKLLILEPENSGNYVLLSNIYASVGRWQEALKVRKLMKDRRIQKIAAYSWIEIEDKLHKFLVGDTSHPRFTEIYSVVDGLRLQMNWAGYTPNSDLPEEDFLYTDSS</sequence>
<dbReference type="KEGG" id="nnu:104589177"/>
<dbReference type="Pfam" id="PF13041">
    <property type="entry name" value="PPR_2"/>
    <property type="match status" value="3"/>
</dbReference>
<dbReference type="PANTHER" id="PTHR47926">
    <property type="entry name" value="PENTATRICOPEPTIDE REPEAT-CONTAINING PROTEIN"/>
    <property type="match status" value="1"/>
</dbReference>
<feature type="repeat" description="PPR" evidence="2">
    <location>
        <begin position="293"/>
        <end position="327"/>
    </location>
</feature>
<dbReference type="FunFam" id="1.25.40.10:FF:000031">
    <property type="entry name" value="Pentatricopeptide repeat-containing protein mitochondrial"/>
    <property type="match status" value="1"/>
</dbReference>
<dbReference type="Proteomes" id="UP000189703">
    <property type="component" value="Unplaced"/>
</dbReference>
<dbReference type="Pfam" id="PF01535">
    <property type="entry name" value="PPR"/>
    <property type="match status" value="4"/>
</dbReference>
<organism evidence="3 4">
    <name type="scientific">Nelumbo nucifera</name>
    <name type="common">Sacred lotus</name>
    <dbReference type="NCBI Taxonomy" id="4432"/>
    <lineage>
        <taxon>Eukaryota</taxon>
        <taxon>Viridiplantae</taxon>
        <taxon>Streptophyta</taxon>
        <taxon>Embryophyta</taxon>
        <taxon>Tracheophyta</taxon>
        <taxon>Spermatophyta</taxon>
        <taxon>Magnoliopsida</taxon>
        <taxon>Proteales</taxon>
        <taxon>Nelumbonaceae</taxon>
        <taxon>Nelumbo</taxon>
    </lineage>
</organism>
<dbReference type="SUPFAM" id="SSF48452">
    <property type="entry name" value="TPR-like"/>
    <property type="match status" value="2"/>
</dbReference>
<dbReference type="PANTHER" id="PTHR47926:SF537">
    <property type="entry name" value="PENTACOTRIPEPTIDE-REPEAT REGION OF PRORP DOMAIN-CONTAINING PROTEIN"/>
    <property type="match status" value="1"/>
</dbReference>
<evidence type="ECO:0000256" key="1">
    <source>
        <dbReference type="ARBA" id="ARBA00022737"/>
    </source>
</evidence>
<dbReference type="InterPro" id="IPR011990">
    <property type="entry name" value="TPR-like_helical_dom_sf"/>
</dbReference>
<dbReference type="InterPro" id="IPR046960">
    <property type="entry name" value="PPR_At4g14850-like_plant"/>
</dbReference>
<proteinExistence type="predicted"/>
<feature type="repeat" description="PPR" evidence="2">
    <location>
        <begin position="363"/>
        <end position="393"/>
    </location>
</feature>
<dbReference type="OrthoDB" id="185373at2759"/>
<reference evidence="4 5" key="1">
    <citation type="submission" date="2025-04" db="UniProtKB">
        <authorList>
            <consortium name="RefSeq"/>
        </authorList>
    </citation>
    <scope>IDENTIFICATION</scope>
</reference>
<dbReference type="GeneID" id="104589177"/>
<dbReference type="FunFam" id="1.25.40.10:FF:000348">
    <property type="entry name" value="Pentatricopeptide repeat-containing protein chloroplastic"/>
    <property type="match status" value="1"/>
</dbReference>
<dbReference type="GO" id="GO:0003723">
    <property type="term" value="F:RNA binding"/>
    <property type="evidence" value="ECO:0007669"/>
    <property type="project" value="InterPro"/>
</dbReference>
<dbReference type="eggNOG" id="KOG4197">
    <property type="taxonomic scope" value="Eukaryota"/>
</dbReference>
<accession>A0A1U7ZCS4</accession>
<dbReference type="RefSeq" id="XP_010245711.1">
    <property type="nucleotide sequence ID" value="XM_010247409.2"/>
</dbReference>
<evidence type="ECO:0000313" key="3">
    <source>
        <dbReference type="Proteomes" id="UP000189703"/>
    </source>
</evidence>
<dbReference type="PROSITE" id="PS51375">
    <property type="entry name" value="PPR"/>
    <property type="match status" value="5"/>
</dbReference>
<feature type="repeat" description="PPR" evidence="2">
    <location>
        <begin position="394"/>
        <end position="428"/>
    </location>
</feature>
<dbReference type="Pfam" id="PF20431">
    <property type="entry name" value="E_motif"/>
    <property type="match status" value="1"/>
</dbReference>
<protein>
    <submittedName>
        <fullName evidence="4 5">Pentatricopeptide repeat-containing protein At1g08070, chloroplastic-like</fullName>
    </submittedName>
</protein>
<feature type="repeat" description="PPR" evidence="2">
    <location>
        <begin position="161"/>
        <end position="191"/>
    </location>
</feature>
<dbReference type="FunFam" id="1.25.40.10:FF:000417">
    <property type="entry name" value="Pentatricopeptide repeat-containing protein At4g38010"/>
    <property type="match status" value="1"/>
</dbReference>
<keyword evidence="3" id="KW-1185">Reference proteome</keyword>
<keyword evidence="1" id="KW-0677">Repeat</keyword>
<feature type="repeat" description="PPR" evidence="2">
    <location>
        <begin position="192"/>
        <end position="226"/>
    </location>
</feature>
<dbReference type="InterPro" id="IPR002885">
    <property type="entry name" value="PPR_rpt"/>
</dbReference>
<dbReference type="GO" id="GO:0009451">
    <property type="term" value="P:RNA modification"/>
    <property type="evidence" value="ECO:0007669"/>
    <property type="project" value="InterPro"/>
</dbReference>
<name>A0A1U7ZCS4_NELNU</name>
<evidence type="ECO:0000256" key="2">
    <source>
        <dbReference type="PROSITE-ProRule" id="PRU00708"/>
    </source>
</evidence>
<evidence type="ECO:0000313" key="5">
    <source>
        <dbReference type="RefSeq" id="XP_010245711.1"/>
    </source>
</evidence>
<gene>
    <name evidence="4 5" type="primary">LOC104589177</name>
</gene>
<dbReference type="AlphaFoldDB" id="A0A1U7ZCS4"/>
<dbReference type="OMA" id="IGNYVES"/>
<dbReference type="Gene3D" id="1.25.40.10">
    <property type="entry name" value="Tetratricopeptide repeat domain"/>
    <property type="match status" value="4"/>
</dbReference>
<dbReference type="RefSeq" id="XP_010245702.1">
    <property type="nucleotide sequence ID" value="XM_010247400.2"/>
</dbReference>